<dbReference type="PANTHER" id="PTHR43056">
    <property type="entry name" value="PEPTIDASE S9 PROLYL OLIGOPEPTIDASE"/>
    <property type="match status" value="1"/>
</dbReference>
<dbReference type="SUPFAM" id="SSF49785">
    <property type="entry name" value="Galactose-binding domain-like"/>
    <property type="match status" value="1"/>
</dbReference>
<dbReference type="InterPro" id="IPR013736">
    <property type="entry name" value="Xaa-Pro_dipept_C"/>
</dbReference>
<name>A0A2T0MNM8_9ACTN</name>
<dbReference type="InterPro" id="IPR050585">
    <property type="entry name" value="Xaa-Pro_dipeptidyl-ppase/CocE"/>
</dbReference>
<evidence type="ECO:0000256" key="2">
    <source>
        <dbReference type="SAM" id="SignalP"/>
    </source>
</evidence>
<evidence type="ECO:0000313" key="5">
    <source>
        <dbReference type="Proteomes" id="UP000238312"/>
    </source>
</evidence>
<feature type="domain" description="Xaa-Pro dipeptidyl-peptidase C-terminal" evidence="3">
    <location>
        <begin position="306"/>
        <end position="516"/>
    </location>
</feature>
<dbReference type="InterPro" id="IPR029058">
    <property type="entry name" value="AB_hydrolase_fold"/>
</dbReference>
<dbReference type="SUPFAM" id="SSF53474">
    <property type="entry name" value="alpha/beta-Hydrolases"/>
    <property type="match status" value="1"/>
</dbReference>
<dbReference type="AlphaFoldDB" id="A0A2T0MNM8"/>
<dbReference type="InterPro" id="IPR000383">
    <property type="entry name" value="Xaa-Pro-like_dom"/>
</dbReference>
<accession>A0A2T0MNM8</accession>
<proteinExistence type="predicted"/>
<dbReference type="InterPro" id="IPR008979">
    <property type="entry name" value="Galactose-bd-like_sf"/>
</dbReference>
<evidence type="ECO:0000256" key="1">
    <source>
        <dbReference type="ARBA" id="ARBA00022801"/>
    </source>
</evidence>
<dbReference type="Gene3D" id="3.40.50.1820">
    <property type="entry name" value="alpha/beta hydrolase"/>
    <property type="match status" value="2"/>
</dbReference>
<gene>
    <name evidence="4" type="ORF">B0I32_11934</name>
</gene>
<dbReference type="InterPro" id="IPR005674">
    <property type="entry name" value="CocE/Ser_esterase"/>
</dbReference>
<evidence type="ECO:0000259" key="3">
    <source>
        <dbReference type="SMART" id="SM00939"/>
    </source>
</evidence>
<comment type="caution">
    <text evidence="4">The sequence shown here is derived from an EMBL/GenBank/DDBJ whole genome shotgun (WGS) entry which is preliminary data.</text>
</comment>
<dbReference type="Proteomes" id="UP000238312">
    <property type="component" value="Unassembled WGS sequence"/>
</dbReference>
<evidence type="ECO:0000313" key="4">
    <source>
        <dbReference type="EMBL" id="PRX59591.1"/>
    </source>
</evidence>
<dbReference type="PANTHER" id="PTHR43056:SF10">
    <property type="entry name" value="COCE_NOND FAMILY, PUTATIVE (AFU_ORTHOLOGUE AFUA_7G00600)-RELATED"/>
    <property type="match status" value="1"/>
</dbReference>
<dbReference type="RefSeq" id="WP_219912205.1">
    <property type="nucleotide sequence ID" value="NZ_PVNG01000019.1"/>
</dbReference>
<sequence>MFVTYGRILAALSTALTVPLAAHTPAAAQIGPSLTHDQPATHEVRIGEATDPFFAYDRPAAYEVRTERVQVPLRDGSHLACDLHRPAADGRFPVIVYDYTAYDQLDSLGRAAAYFVARGYNAAVCNARGSGGSPGYLDPFSAQEQRDNYDLIEWLAAQPWSTGKVGQMGVSYGGHSSLLVAVNKPPHLAAIIPVDGISDWYENTIYRGGIYSARIRDWQRSTAPDTLTTYAQHPLYDDYWRERSVKARWKDLDIPVLQIAGWYDRYRAAMVENFQARPGNVWLVAGPWQHGWPAGQPADIGNGPYLAWWDRWLSGRRDAPLPAAKVTSYEIPGPGAGTGWKRLSTWPPRGARQERLRLGGDGGLTADAGEPASRRFTVNTDQAPAAPDERLTFHTRPYQSDLVLTGEITATVRAAFSATDGNLAVVAEDVAPDGMAVRITQGWLKASHRFGHDHAVPVRPGKTYDLRIRTWPTHYRLAAGHSLRIIVSSDDYPEIDSDASEGSVDVRIGRGGTDIVLTTWKETP</sequence>
<organism evidence="4 5">
    <name type="scientific">Nonomuraea fuscirosea</name>
    <dbReference type="NCBI Taxonomy" id="1291556"/>
    <lineage>
        <taxon>Bacteria</taxon>
        <taxon>Bacillati</taxon>
        <taxon>Actinomycetota</taxon>
        <taxon>Actinomycetes</taxon>
        <taxon>Streptosporangiales</taxon>
        <taxon>Streptosporangiaceae</taxon>
        <taxon>Nonomuraea</taxon>
    </lineage>
</organism>
<dbReference type="GO" id="GO:0008239">
    <property type="term" value="F:dipeptidyl-peptidase activity"/>
    <property type="evidence" value="ECO:0007669"/>
    <property type="project" value="InterPro"/>
</dbReference>
<feature type="chain" id="PRO_5039164644" description="Xaa-Pro dipeptidyl-peptidase C-terminal domain-containing protein" evidence="2">
    <location>
        <begin position="29"/>
        <end position="524"/>
    </location>
</feature>
<keyword evidence="1" id="KW-0378">Hydrolase</keyword>
<feature type="signal peptide" evidence="2">
    <location>
        <begin position="1"/>
        <end position="28"/>
    </location>
</feature>
<dbReference type="Pfam" id="PF02129">
    <property type="entry name" value="Peptidase_S15"/>
    <property type="match status" value="2"/>
</dbReference>
<reference evidence="4 5" key="1">
    <citation type="submission" date="2018-03" db="EMBL/GenBank/DDBJ databases">
        <title>Genomic Encyclopedia of Type Strains, Phase III (KMG-III): the genomes of soil and plant-associated and newly described type strains.</title>
        <authorList>
            <person name="Whitman W."/>
        </authorList>
    </citation>
    <scope>NUCLEOTIDE SEQUENCE [LARGE SCALE GENOMIC DNA]</scope>
    <source>
        <strain evidence="4 5">CGMCC 4.7104</strain>
    </source>
</reference>
<dbReference type="Pfam" id="PF08530">
    <property type="entry name" value="PepX_C"/>
    <property type="match status" value="1"/>
</dbReference>
<dbReference type="Gene3D" id="2.60.120.260">
    <property type="entry name" value="Galactose-binding domain-like"/>
    <property type="match status" value="1"/>
</dbReference>
<keyword evidence="2" id="KW-0732">Signal</keyword>
<dbReference type="EMBL" id="PVNG01000019">
    <property type="protein sequence ID" value="PRX59591.1"/>
    <property type="molecule type" value="Genomic_DNA"/>
</dbReference>
<dbReference type="NCBIfam" id="TIGR00976">
    <property type="entry name" value="CocE_NonD"/>
    <property type="match status" value="1"/>
</dbReference>
<protein>
    <recommendedName>
        <fullName evidence="3">Xaa-Pro dipeptidyl-peptidase C-terminal domain-containing protein</fullName>
    </recommendedName>
</protein>
<keyword evidence="5" id="KW-1185">Reference proteome</keyword>
<dbReference type="SMART" id="SM00939">
    <property type="entry name" value="PepX_C"/>
    <property type="match status" value="1"/>
</dbReference>